<accession>C0PKU5</accession>
<evidence type="ECO:0000313" key="2">
    <source>
        <dbReference type="EMBL" id="ACN35811.1"/>
    </source>
</evidence>
<reference evidence="2" key="1">
    <citation type="journal article" date="2009" name="PLoS Genet.">
        <title>Sequencing, mapping, and analysis of 27,455 maize full-length cDNAs.</title>
        <authorList>
            <person name="Soderlund C."/>
            <person name="Descour A."/>
            <person name="Kudrna D."/>
            <person name="Bomhoff M."/>
            <person name="Boyd L."/>
            <person name="Currie J."/>
            <person name="Angelova A."/>
            <person name="Collura K."/>
            <person name="Wissotski M."/>
            <person name="Ashley E."/>
            <person name="Morrow D."/>
            <person name="Fernandes J."/>
            <person name="Walbot V."/>
            <person name="Yu Y."/>
        </authorList>
    </citation>
    <scope>NUCLEOTIDE SEQUENCE</scope>
    <source>
        <strain evidence="2">B73</strain>
    </source>
</reference>
<organism evidence="2">
    <name type="scientific">Zea mays</name>
    <name type="common">Maize</name>
    <dbReference type="NCBI Taxonomy" id="4577"/>
    <lineage>
        <taxon>Eukaryota</taxon>
        <taxon>Viridiplantae</taxon>
        <taxon>Streptophyta</taxon>
        <taxon>Embryophyta</taxon>
        <taxon>Tracheophyta</taxon>
        <taxon>Spermatophyta</taxon>
        <taxon>Magnoliopsida</taxon>
        <taxon>Liliopsida</taxon>
        <taxon>Poales</taxon>
        <taxon>Poaceae</taxon>
        <taxon>PACMAD clade</taxon>
        <taxon>Panicoideae</taxon>
        <taxon>Andropogonodae</taxon>
        <taxon>Andropogoneae</taxon>
        <taxon>Tripsacinae</taxon>
        <taxon>Zea</taxon>
    </lineage>
</organism>
<sequence length="112" mass="11973">MLPLRLGSNLRVATSDAGNDSHDTHEPILTGHLPPPRHCTEQCNHGPEVRRSGTSFGDEPASSAPRERDAPCASPANSSAAAGPPLTHTARCSDRTPWPRRSSHPTVRGARR</sequence>
<name>C0PKU5_MAIZE</name>
<proteinExistence type="evidence at transcript level"/>
<evidence type="ECO:0000256" key="1">
    <source>
        <dbReference type="SAM" id="MobiDB-lite"/>
    </source>
</evidence>
<feature type="region of interest" description="Disordered" evidence="1">
    <location>
        <begin position="1"/>
        <end position="112"/>
    </location>
</feature>
<dbReference type="EMBL" id="BT068914">
    <property type="protein sequence ID" value="ACN35811.1"/>
    <property type="molecule type" value="mRNA"/>
</dbReference>
<reference evidence="2" key="2">
    <citation type="submission" date="2012-06" db="EMBL/GenBank/DDBJ databases">
        <authorList>
            <person name="Yu Y."/>
            <person name="Currie J."/>
            <person name="Lomeli R."/>
            <person name="Angelova A."/>
            <person name="Collura K."/>
            <person name="Wissotski M."/>
            <person name="Campos D."/>
            <person name="Kudrna D."/>
            <person name="Golser W."/>
            <person name="Ashely E."/>
            <person name="Descour A."/>
            <person name="Fernandes J."/>
            <person name="Soderlund C."/>
            <person name="Walbot V."/>
        </authorList>
    </citation>
    <scope>NUCLEOTIDE SEQUENCE</scope>
    <source>
        <strain evidence="2">B73</strain>
    </source>
</reference>
<feature type="compositionally biased region" description="Low complexity" evidence="1">
    <location>
        <begin position="71"/>
        <end position="85"/>
    </location>
</feature>
<dbReference type="AlphaFoldDB" id="C0PKU5"/>
<protein>
    <submittedName>
        <fullName evidence="2">Uncharacterized protein</fullName>
    </submittedName>
</protein>